<feature type="signal peptide" evidence="1">
    <location>
        <begin position="1"/>
        <end position="22"/>
    </location>
</feature>
<dbReference type="NCBIfam" id="NF045850">
    <property type="entry name" value="ABC_Mplas_LP"/>
    <property type="match status" value="1"/>
</dbReference>
<dbReference type="Proteomes" id="UP000264882">
    <property type="component" value="Chromosome"/>
</dbReference>
<dbReference type="EMBL" id="CP008748">
    <property type="protein sequence ID" value="ASI54161.1"/>
    <property type="molecule type" value="Genomic_DNA"/>
</dbReference>
<evidence type="ECO:0000313" key="3">
    <source>
        <dbReference type="Proteomes" id="UP000264882"/>
    </source>
</evidence>
<keyword evidence="1" id="KW-0732">Signal</keyword>
<evidence type="ECO:0008006" key="4">
    <source>
        <dbReference type="Google" id="ProtNLM"/>
    </source>
</evidence>
<dbReference type="AlphaFoldDB" id="A0A4P1QGF9"/>
<reference evidence="2 3" key="1">
    <citation type="submission" date="2014-06" db="EMBL/GenBank/DDBJ databases">
        <title>The Whole Genome Sequence of Mycoplasma hyosynoviae strain ATCC 27095.</title>
        <authorList>
            <person name="Calcutt M.J."/>
            <person name="Foecking M.F."/>
        </authorList>
    </citation>
    <scope>NUCLEOTIDE SEQUENCE [LARGE SCALE GENOMIC DNA]</scope>
    <source>
        <strain evidence="2 3">M60</strain>
    </source>
</reference>
<proteinExistence type="predicted"/>
<name>A0A4P1QGF9_9BACT</name>
<organism evidence="2 3">
    <name type="scientific">Metamycoplasma hyosynoviae</name>
    <dbReference type="NCBI Taxonomy" id="29559"/>
    <lineage>
        <taxon>Bacteria</taxon>
        <taxon>Bacillati</taxon>
        <taxon>Mycoplasmatota</taxon>
        <taxon>Mycoplasmoidales</taxon>
        <taxon>Metamycoplasmataceae</taxon>
        <taxon>Metamycoplasma</taxon>
    </lineage>
</organism>
<accession>A0A4P1QGF9</accession>
<dbReference type="RefSeq" id="WP_119863980.1">
    <property type="nucleotide sequence ID" value="NZ_CP008748.1"/>
</dbReference>
<sequence length="841" mass="99439">MKLKAKWLLLASIATISAPLVALSCTNDYNPDRDNLIYYFNHANKAKNYFSAYANSHSQELNALNLATGAKLFRLSSQNQPEIDFRDNIVTKPTELWYKTEYAKWISFDPQITDLYGNITQGKAYENDHIKKTIYEETLESNQKPEFFYPKKDKGLGFYSPYLFIPSAKENSINHPNFLEELKTAEKITLNLTNGNTYHNNYWVNHRGEIVNKKYQVSAIDFRLGLFRSALQNKAFRQQFIKENNLTEMQKLEDKYYEKDNPYFNGDSVYDMFKSYNVDTKNFFNYQKIEEYKLVGNSAITFDISSPINNIDFFNNLFIYSNYMDAIPYDFLQEKYAKRSNDSLFSDKSFAWFYEYGRTYDSTLYASYYYVAKNSSSETKLYRNENFYSSDLKWQELKHLNEIVYKYNEIPSPNETYNIQQYNLFKQNLVSNLNVSTLNADQKEFIFKNFEKFNLNYTRQFEKYKLHSKIFLNYLPSANEFYFNDLFACLYYGSNAKELTKKQGNIDFNPEIIVFQNLINRVINPYVFISLLQKNSEIWMSQAPSDIKINAQNIFSSNYENLKDALVPINNQIVLKNTNGKVENNSQFSLYDNKQKINDVKAFSNNFEKYKSIDFENIKSNITNIIENFYAKHPEYKTQNIEWQIPIAAFNLSQSIKESVKTIENIYNQLHPKLKPKIVLIDDYYKYDEYFKKNKSIYKHIDFTLSNSSSNDYLKKLLSINNYEMVKLFNKIVKVNGNQAVFKNLKKLLEVKPELIEKIINAEELDINKNKFEVFLNDYLNKLSTSDTLHLINEINNLISYTLSFENNVQTDSFSKIVYQNYIYKPLVYDGLEYFQDIFIK</sequence>
<feature type="chain" id="PRO_5020032333" description="Oligopeptide transport system substrate-binding protein" evidence="1">
    <location>
        <begin position="23"/>
        <end position="841"/>
    </location>
</feature>
<dbReference type="KEGG" id="mhyv:MHSN_03220"/>
<evidence type="ECO:0000256" key="1">
    <source>
        <dbReference type="SAM" id="SignalP"/>
    </source>
</evidence>
<keyword evidence="3" id="KW-1185">Reference proteome</keyword>
<gene>
    <name evidence="2" type="ORF">MHSN_03220</name>
</gene>
<dbReference type="PROSITE" id="PS51257">
    <property type="entry name" value="PROKAR_LIPOPROTEIN"/>
    <property type="match status" value="1"/>
</dbReference>
<protein>
    <recommendedName>
        <fullName evidence="4">Oligopeptide transport system substrate-binding protein</fullName>
    </recommendedName>
</protein>
<evidence type="ECO:0000313" key="2">
    <source>
        <dbReference type="EMBL" id="ASI54161.1"/>
    </source>
</evidence>